<keyword evidence="4" id="KW-1185">Reference proteome</keyword>
<dbReference type="Gene3D" id="3.40.50.2300">
    <property type="match status" value="1"/>
</dbReference>
<organism evidence="3 4">
    <name type="scientific">Paraburkholderia lacunae</name>
    <dbReference type="NCBI Taxonomy" id="2211104"/>
    <lineage>
        <taxon>Bacteria</taxon>
        <taxon>Pseudomonadati</taxon>
        <taxon>Pseudomonadota</taxon>
        <taxon>Betaproteobacteria</taxon>
        <taxon>Burkholderiales</taxon>
        <taxon>Burkholderiaceae</taxon>
        <taxon>Paraburkholderia</taxon>
    </lineage>
</organism>
<name>A0A370N795_9BURK</name>
<accession>A0A370N795</accession>
<dbReference type="CDD" id="cd16345">
    <property type="entry name" value="LMWP_ArsC"/>
    <property type="match status" value="1"/>
</dbReference>
<dbReference type="SUPFAM" id="SSF52788">
    <property type="entry name" value="Phosphotyrosine protein phosphatases I"/>
    <property type="match status" value="1"/>
</dbReference>
<dbReference type="OrthoDB" id="9793058at2"/>
<dbReference type="GO" id="GO:0046685">
    <property type="term" value="P:response to arsenic-containing substance"/>
    <property type="evidence" value="ECO:0007669"/>
    <property type="project" value="UniProtKB-KW"/>
</dbReference>
<dbReference type="Pfam" id="PF01451">
    <property type="entry name" value="LMWPc"/>
    <property type="match status" value="1"/>
</dbReference>
<dbReference type="EMBL" id="QHKS01000010">
    <property type="protein sequence ID" value="RDK01483.1"/>
    <property type="molecule type" value="Genomic_DNA"/>
</dbReference>
<dbReference type="PANTHER" id="PTHR43428">
    <property type="entry name" value="ARSENATE REDUCTASE"/>
    <property type="match status" value="1"/>
</dbReference>
<comment type="caution">
    <text evidence="3">The sequence shown here is derived from an EMBL/GenBank/DDBJ whole genome shotgun (WGS) entry which is preliminary data.</text>
</comment>
<feature type="domain" description="Phosphotyrosine protein phosphatase I" evidence="2">
    <location>
        <begin position="6"/>
        <end position="144"/>
    </location>
</feature>
<evidence type="ECO:0000259" key="2">
    <source>
        <dbReference type="SMART" id="SM00226"/>
    </source>
</evidence>
<keyword evidence="1" id="KW-0059">Arsenical resistance</keyword>
<dbReference type="InterPro" id="IPR036196">
    <property type="entry name" value="Ptyr_pPase_sf"/>
</dbReference>
<proteinExistence type="predicted"/>
<dbReference type="RefSeq" id="WP_115101881.1">
    <property type="nucleotide sequence ID" value="NZ_QHKS01000010.1"/>
</dbReference>
<gene>
    <name evidence="3" type="ORF">DLM46_16810</name>
</gene>
<evidence type="ECO:0000256" key="1">
    <source>
        <dbReference type="ARBA" id="ARBA00022849"/>
    </source>
</evidence>
<dbReference type="Proteomes" id="UP000254875">
    <property type="component" value="Unassembled WGS sequence"/>
</dbReference>
<dbReference type="InterPro" id="IPR023485">
    <property type="entry name" value="Ptyr_pPase"/>
</dbReference>
<reference evidence="4" key="1">
    <citation type="submission" date="2018-05" db="EMBL/GenBank/DDBJ databases">
        <authorList>
            <person name="Feng T."/>
        </authorList>
    </citation>
    <scope>NUCLEOTIDE SEQUENCE [LARGE SCALE GENOMIC DNA]</scope>
    <source>
        <strain evidence="4">S27</strain>
    </source>
</reference>
<protein>
    <submittedName>
        <fullName evidence="3">Protein-tyrosine-phosphatase</fullName>
    </submittedName>
</protein>
<dbReference type="SMART" id="SM00226">
    <property type="entry name" value="LMWPc"/>
    <property type="match status" value="1"/>
</dbReference>
<dbReference type="AlphaFoldDB" id="A0A370N795"/>
<sequence>MNDKVYNVLFLCTGNSARSVLAEVQLNVLGGGRFMAYSAGSHPKGEINPLTLQLLQQMGLPTDGLRSKSWDEFAAPDAPVMDFVFTVCDQAAGEHCPVWPGQPVTAHWGVPDPAAVEGSNDTKKRAFKDAAATLRKRLELFKSLPLASLDRLALKKQVSDIGKSPL</sequence>
<dbReference type="PANTHER" id="PTHR43428:SF1">
    <property type="entry name" value="ARSENATE REDUCTASE"/>
    <property type="match status" value="1"/>
</dbReference>
<evidence type="ECO:0000313" key="3">
    <source>
        <dbReference type="EMBL" id="RDK01483.1"/>
    </source>
</evidence>
<evidence type="ECO:0000313" key="4">
    <source>
        <dbReference type="Proteomes" id="UP000254875"/>
    </source>
</evidence>